<dbReference type="InterPro" id="IPR000352">
    <property type="entry name" value="Pep_chain_release_fac_I"/>
</dbReference>
<proteinExistence type="predicted"/>
<evidence type="ECO:0000259" key="2">
    <source>
        <dbReference type="PROSITE" id="PS00745"/>
    </source>
</evidence>
<feature type="domain" description="Prokaryotic-type class I peptide chain release factors" evidence="2">
    <location>
        <begin position="25"/>
        <end position="41"/>
    </location>
</feature>
<name>A0ABX6R776_PSEMX</name>
<dbReference type="Gene3D" id="3.30.160.20">
    <property type="match status" value="1"/>
</dbReference>
<dbReference type="PROSITE" id="PS00745">
    <property type="entry name" value="RF_PROK_I"/>
    <property type="match status" value="1"/>
</dbReference>
<dbReference type="Pfam" id="PF00472">
    <property type="entry name" value="RF-1"/>
    <property type="match status" value="1"/>
</dbReference>
<accession>A0ABX6R776</accession>
<keyword evidence="4" id="KW-1185">Reference proteome</keyword>
<reference evidence="3 4" key="1">
    <citation type="submission" date="2020-08" db="EMBL/GenBank/DDBJ databases">
        <title>Streptomycin resistant and MDR strain, P. mexicana.</title>
        <authorList>
            <person name="Ganesh-kumar S."/>
            <person name="Zhe T."/>
            <person name="Yu Z."/>
            <person name="Min Y."/>
        </authorList>
    </citation>
    <scope>NUCLEOTIDE SEQUENCE [LARGE SCALE GENOMIC DNA]</scope>
    <source>
        <strain evidence="3 4">GTZY</strain>
    </source>
</reference>
<evidence type="ECO:0000313" key="4">
    <source>
        <dbReference type="Proteomes" id="UP000515506"/>
    </source>
</evidence>
<dbReference type="GO" id="GO:0004045">
    <property type="term" value="F:peptidyl-tRNA hydrolase activity"/>
    <property type="evidence" value="ECO:0007669"/>
    <property type="project" value="UniProtKB-EC"/>
</dbReference>
<dbReference type="SUPFAM" id="SSF110916">
    <property type="entry name" value="Peptidyl-tRNA hydrolase domain-like"/>
    <property type="match status" value="1"/>
</dbReference>
<evidence type="ECO:0000256" key="1">
    <source>
        <dbReference type="SAM" id="MobiDB-lite"/>
    </source>
</evidence>
<dbReference type="NCBIfam" id="NF006718">
    <property type="entry name" value="PRK09256.1"/>
    <property type="match status" value="1"/>
</dbReference>
<protein>
    <submittedName>
        <fullName evidence="3">Aminoacyl-tRNA hydrolase</fullName>
        <ecNumber evidence="3">3.1.1.29</ecNumber>
    </submittedName>
</protein>
<feature type="region of interest" description="Disordered" evidence="1">
    <location>
        <begin position="111"/>
        <end position="144"/>
    </location>
</feature>
<dbReference type="RefSeq" id="WP_185894460.1">
    <property type="nucleotide sequence ID" value="NZ_CP060028.1"/>
</dbReference>
<dbReference type="EMBL" id="CP060028">
    <property type="protein sequence ID" value="QND79075.1"/>
    <property type="molecule type" value="Genomic_DNA"/>
</dbReference>
<feature type="compositionally biased region" description="Basic and acidic residues" evidence="1">
    <location>
        <begin position="122"/>
        <end position="135"/>
    </location>
</feature>
<dbReference type="PANTHER" id="PTHR47814:SF1">
    <property type="entry name" value="PEPTIDYL-TRNA HYDROLASE ARFB"/>
    <property type="match status" value="1"/>
</dbReference>
<gene>
    <name evidence="3" type="primary">arfB</name>
    <name evidence="3" type="ORF">H4W19_11925</name>
</gene>
<sequence>MGSTALEITPTLSIPDDELVERFVRASGAGGQNVNKVATAVELRFDVAGSPSLPDALRDRLLSRRDRRLTDEGVLVIDAQRFRTQDRNRQDARERLAALITAALVVPKKRIATKPSRAAKARRLDAKRGRSEVKRGRSQKNQWE</sequence>
<feature type="compositionally biased region" description="Basic residues" evidence="1">
    <location>
        <begin position="111"/>
        <end position="121"/>
    </location>
</feature>
<dbReference type="EC" id="3.1.1.29" evidence="3"/>
<dbReference type="PANTHER" id="PTHR47814">
    <property type="entry name" value="PEPTIDYL-TRNA HYDROLASE ARFB"/>
    <property type="match status" value="1"/>
</dbReference>
<keyword evidence="3" id="KW-0378">Hydrolase</keyword>
<dbReference type="Proteomes" id="UP000515506">
    <property type="component" value="Chromosome"/>
</dbReference>
<organism evidence="3 4">
    <name type="scientific">Pseudoxanthomonas mexicana</name>
    <dbReference type="NCBI Taxonomy" id="128785"/>
    <lineage>
        <taxon>Bacteria</taxon>
        <taxon>Pseudomonadati</taxon>
        <taxon>Pseudomonadota</taxon>
        <taxon>Gammaproteobacteria</taxon>
        <taxon>Lysobacterales</taxon>
        <taxon>Lysobacteraceae</taxon>
        <taxon>Pseudoxanthomonas</taxon>
    </lineage>
</organism>
<evidence type="ECO:0000313" key="3">
    <source>
        <dbReference type="EMBL" id="QND79075.1"/>
    </source>
</evidence>